<feature type="repeat" description="TPR" evidence="1">
    <location>
        <begin position="431"/>
        <end position="464"/>
    </location>
</feature>
<gene>
    <name evidence="2" type="ORF">AMSG_09205</name>
</gene>
<dbReference type="eggNOG" id="KOG1840">
    <property type="taxonomic scope" value="Eukaryota"/>
</dbReference>
<dbReference type="Pfam" id="PF13424">
    <property type="entry name" value="TPR_12"/>
    <property type="match status" value="7"/>
</dbReference>
<dbReference type="Pfam" id="PF13374">
    <property type="entry name" value="TPR_10"/>
    <property type="match status" value="1"/>
</dbReference>
<dbReference type="InterPro" id="IPR011990">
    <property type="entry name" value="TPR-like_helical_dom_sf"/>
</dbReference>
<evidence type="ECO:0000313" key="2">
    <source>
        <dbReference type="EMBL" id="KNC53024.1"/>
    </source>
</evidence>
<feature type="repeat" description="TPR" evidence="1">
    <location>
        <begin position="221"/>
        <end position="254"/>
    </location>
</feature>
<protein>
    <submittedName>
        <fullName evidence="2">TPR repeat protein</fullName>
    </submittedName>
</protein>
<name>A0A0L0DKZ2_THETB</name>
<dbReference type="Proteomes" id="UP000054408">
    <property type="component" value="Unassembled WGS sequence"/>
</dbReference>
<dbReference type="PRINTS" id="PR00381">
    <property type="entry name" value="KINESINLIGHT"/>
</dbReference>
<evidence type="ECO:0000256" key="1">
    <source>
        <dbReference type="PROSITE-ProRule" id="PRU00339"/>
    </source>
</evidence>
<dbReference type="SUPFAM" id="SSF48452">
    <property type="entry name" value="TPR-like"/>
    <property type="match status" value="5"/>
</dbReference>
<feature type="repeat" description="TPR" evidence="1">
    <location>
        <begin position="347"/>
        <end position="380"/>
    </location>
</feature>
<feature type="repeat" description="TPR" evidence="1">
    <location>
        <begin position="305"/>
        <end position="338"/>
    </location>
</feature>
<dbReference type="OrthoDB" id="626167at2759"/>
<dbReference type="RefSeq" id="XP_013754910.1">
    <property type="nucleotide sequence ID" value="XM_013899456.1"/>
</dbReference>
<proteinExistence type="predicted"/>
<dbReference type="Gene3D" id="1.25.40.10">
    <property type="entry name" value="Tetratricopeptide repeat domain"/>
    <property type="match status" value="4"/>
</dbReference>
<dbReference type="PANTHER" id="PTHR47689">
    <property type="entry name" value="TETRATRICOPEPTIDE REPEAT (TPR)-LIKE SUPERFAMILY PROTEIN"/>
    <property type="match status" value="1"/>
</dbReference>
<dbReference type="PANTHER" id="PTHR47689:SF2">
    <property type="entry name" value="TETRATRICOPEPTIDE REPEAT (TPR)-LIKE SUPERFAMILY PROTEIN"/>
    <property type="match status" value="1"/>
</dbReference>
<feature type="repeat" description="TPR" evidence="1">
    <location>
        <begin position="137"/>
        <end position="170"/>
    </location>
</feature>
<reference evidence="2 3" key="1">
    <citation type="submission" date="2010-05" db="EMBL/GenBank/DDBJ databases">
        <title>The Genome Sequence of Thecamonas trahens ATCC 50062.</title>
        <authorList>
            <consortium name="The Broad Institute Genome Sequencing Platform"/>
            <person name="Russ C."/>
            <person name="Cuomo C."/>
            <person name="Shea T."/>
            <person name="Young S.K."/>
            <person name="Zeng Q."/>
            <person name="Koehrsen M."/>
            <person name="Haas B."/>
            <person name="Borodovsky M."/>
            <person name="Guigo R."/>
            <person name="Alvarado L."/>
            <person name="Berlin A."/>
            <person name="Bochicchio J."/>
            <person name="Borenstein D."/>
            <person name="Chapman S."/>
            <person name="Chen Z."/>
            <person name="Freedman E."/>
            <person name="Gellesch M."/>
            <person name="Goldberg J."/>
            <person name="Griggs A."/>
            <person name="Gujja S."/>
            <person name="Heilman E."/>
            <person name="Heiman D."/>
            <person name="Hepburn T."/>
            <person name="Howarth C."/>
            <person name="Jen D."/>
            <person name="Larson L."/>
            <person name="Mehta T."/>
            <person name="Park D."/>
            <person name="Pearson M."/>
            <person name="Roberts A."/>
            <person name="Saif S."/>
            <person name="Shenoy N."/>
            <person name="Sisk P."/>
            <person name="Stolte C."/>
            <person name="Sykes S."/>
            <person name="Thomson T."/>
            <person name="Walk T."/>
            <person name="White J."/>
            <person name="Yandava C."/>
            <person name="Burger G."/>
            <person name="Gray M.W."/>
            <person name="Holland P.W.H."/>
            <person name="King N."/>
            <person name="Lang F.B.F."/>
            <person name="Roger A.J."/>
            <person name="Ruiz-Trillo I."/>
            <person name="Lander E."/>
            <person name="Nusbaum C."/>
        </authorList>
    </citation>
    <scope>NUCLEOTIDE SEQUENCE [LARGE SCALE GENOMIC DNA]</scope>
    <source>
        <strain evidence="2 3">ATCC 50062</strain>
    </source>
</reference>
<sequence>MQVKDELFKVSEAIGAGRAVRDVVEAWISMGRTAVVVLRDTLEGEGGEAGVARREWWWAARNCAALLKRVDDYAGAKEMVCSAVEAPNVPDMATAALLEILAGVYQAQDKLDEAEATYKWALDIRQAKLGPDALDVAATLNNLAGVYKAQDKLDEAEATYMRALDITQAKLGPDALDVATTLNNLAGVYQAQDKLDEAEATYMRALDIWQAKLVPDALYVAGTLNNLAGVYKAQDKLDEAEATYMRALDIRQAKLGPDTLDVEGTLNNLAGVYKAQDKLDEAEATYMRALDITQAKLGPDALDVATTLNNLAGVYEAQDKLDEAEATYMRALDITQAKLGPDALYVATTLNNLAGVYEAQDKLDEAEATYMRALDIRQAKLGPDALYVAATLNNLAGVYKAQDKLDEAEATYMRALDIRQAKLGPDALYVAGTLNNLAGVYQAQDKLDEAEATYMRALDIRQAKLGPDALDVSTTLNNLAGDKLDEAEATYMRALDIRQAKLGPDALDVATTLNNLAGVYQAQDKLDEAEATYMRALDIRQAKLGPDALYVAGTLNNLAGVYKAQDKLDEAEATYMRALDITQAKLGPDALYVAGTLNNLAGVYKAQDKLDEAEATYMRALDITQAKLGPDALYVAATLNNLAGVYKAQDKLDEAEATYMRALDIHMSLSRGSFSTSFFLARLLHLALPSCNSNLHTTRGYALTFLDININLLATHGRDLATFDAIAFAQTCALIATHFACDPDVMAKLCEAISVLSSVDALLPSAIHMLNAMLPATDDDAEIHASLAACHRRLTPPNWIHALAHAAAAADDRLFQTLLDDYVDTYWMVDDDLLAQFHHAVATYHTHIIGTLVSDHNTWNSPSLAVSEFARNRILNTFVRLNSIHDQMFSRCIAAATDGHTSEAYFPADKGSRLALAESLRLAVHIPTLRASDFDGAGWACDLLAELVDSTESVKAGPQSMTSMGDVTSWLSTTSPDTDPSCAGRLFGTLKKLARTVLPRDEIPVDVCVVDALIDDGYLAVALGRHFTATRKARLVDRDGFGARLATAVDAALDNRAGDIAPSTVLAPAFLAELESLDWVKSDNNQFKLKVPASVISDAALDFLPPHVAAVAAEWIRLHATTRAARPTYSASSNNGVSGRQMLELLRARADAIEDPCDGSGVFLAARAPGAPSPYDAATFGDQGAAYLDKITAPTFDSAAPDAFRALVDAMDFSHYRKPDGSSTDSAEWETAWAGSTIWIANDAKHVRLTPTSKSSRLTRKVGALIMAGASVEIDMVARRSVYFWTFAVLLRDDGFVGNAVELSGQIYGALLSSGHIDKRRIVEPAAVQYRKHVANINPEAAAASAQQYRASLETMLQSRAAAAVPHVNVLTDFLLRKVLQESHVRLDPDAREDALDLLRRAFGGTTTLLTTFGWAQADIGGADSVTRKAELRAAAEAAARHDLRLVLPVASDIQPELQSGSMREWLAWACKAWRSGAEGKGLVRASLGQLDSAPTWLRAWVADKARQMYWDGNEMDALHESVAGKLAAAHPPGDLDRDIHSQLMYAAMLLARTKQCQAMLVATNISPELRERLEAEAQTRSVELLIKVRSIAEHSLLRAFEPHILKPNYENVIGSEKDTHDIKYSPVSSEASWNRWLVASRLRFAGDTPADAVTIDDNSLANVYRELLNHMRRLMPLELAGGNPADEWLFFAALVSNQAKHENVVGIVKAVGDDLMLQATPREIGRLSFVLNGSAATKEASAAMFNQMQEDGLISRKGEPMVDSVPPALTGSPEGQMLEAVLARRAHRPPAHGPAFGRPLVALLRAAVAGADALARTCFAVHRDYFTLPRPVAGMPALSDEWTLHPKQLSPYMAEYKFELSGGKDVTQLRAAARRLRKTRPRFSEVELRVVDGTFARLLVQSTTFGLLQDLYDELESCIDAAGASS</sequence>
<dbReference type="STRING" id="461836.A0A0L0DKZ2"/>
<feature type="repeat" description="TPR" evidence="1">
    <location>
        <begin position="510"/>
        <end position="543"/>
    </location>
</feature>
<evidence type="ECO:0000313" key="3">
    <source>
        <dbReference type="Proteomes" id="UP000054408"/>
    </source>
</evidence>
<dbReference type="EMBL" id="GL349477">
    <property type="protein sequence ID" value="KNC53024.1"/>
    <property type="molecule type" value="Genomic_DNA"/>
</dbReference>
<dbReference type="PROSITE" id="PS50005">
    <property type="entry name" value="TPR"/>
    <property type="match status" value="7"/>
</dbReference>
<keyword evidence="1" id="KW-0802">TPR repeat</keyword>
<keyword evidence="3" id="KW-1185">Reference proteome</keyword>
<dbReference type="SMART" id="SM00028">
    <property type="entry name" value="TPR"/>
    <property type="match status" value="13"/>
</dbReference>
<dbReference type="InterPro" id="IPR019734">
    <property type="entry name" value="TPR_rpt"/>
</dbReference>
<feature type="repeat" description="TPR" evidence="1">
    <location>
        <begin position="389"/>
        <end position="422"/>
    </location>
</feature>
<dbReference type="GeneID" id="25567712"/>
<accession>A0A0L0DKZ2</accession>
<organism evidence="2 3">
    <name type="scientific">Thecamonas trahens ATCC 50062</name>
    <dbReference type="NCBI Taxonomy" id="461836"/>
    <lineage>
        <taxon>Eukaryota</taxon>
        <taxon>Apusozoa</taxon>
        <taxon>Apusomonadida</taxon>
        <taxon>Apusomonadidae</taxon>
        <taxon>Thecamonas</taxon>
    </lineage>
</organism>